<sequence length="39" mass="4844">MLFLSAFFIYFSYLCAKFFYKGIKFQQKYTDENTNNQWP</sequence>
<evidence type="ECO:0000313" key="2">
    <source>
        <dbReference type="Proteomes" id="UP000003452"/>
    </source>
</evidence>
<name>B5D3K6_PHOPM</name>
<organism evidence="1 2">
    <name type="scientific">Phocaeicola plebeius (strain DSM 17135 / JCM 12973 / CCUG 54634 / M2)</name>
    <name type="common">Bacteroides plebeius</name>
    <dbReference type="NCBI Taxonomy" id="484018"/>
    <lineage>
        <taxon>Bacteria</taxon>
        <taxon>Pseudomonadati</taxon>
        <taxon>Bacteroidota</taxon>
        <taxon>Bacteroidia</taxon>
        <taxon>Bacteroidales</taxon>
        <taxon>Bacteroidaceae</taxon>
        <taxon>Phocaeicola</taxon>
    </lineage>
</organism>
<gene>
    <name evidence="1" type="ORF">BACPLE_03599</name>
</gene>
<accession>B5D3K6</accession>
<reference evidence="1 2" key="1">
    <citation type="submission" date="2008-08" db="EMBL/GenBank/DDBJ databases">
        <title>Draft genome sequence of Bacteroides plebeius (DSM 17135).</title>
        <authorList>
            <person name="Sudarsanam P."/>
            <person name="Ley R."/>
            <person name="Guruge J."/>
            <person name="Turnbaugh P.J."/>
            <person name="Mahowald M."/>
            <person name="Liep D."/>
            <person name="Gordon J."/>
        </authorList>
    </citation>
    <scope>NUCLEOTIDE SEQUENCE [LARGE SCALE GENOMIC DNA]</scope>
    <source>
        <strain evidence="2">DSM 17135 / JCM 12973 / M2</strain>
    </source>
</reference>
<dbReference type="AlphaFoldDB" id="B5D3K6"/>
<evidence type="ECO:0000313" key="1">
    <source>
        <dbReference type="EMBL" id="EDY94155.1"/>
    </source>
</evidence>
<protein>
    <submittedName>
        <fullName evidence="1">Uncharacterized protein</fullName>
    </submittedName>
</protein>
<proteinExistence type="predicted"/>
<dbReference type="Proteomes" id="UP000003452">
    <property type="component" value="Unassembled WGS sequence"/>
</dbReference>
<comment type="caution">
    <text evidence="1">The sequence shown here is derived from an EMBL/GenBank/DDBJ whole genome shotgun (WGS) entry which is preliminary data.</text>
</comment>
<reference evidence="1 2" key="2">
    <citation type="submission" date="2008-08" db="EMBL/GenBank/DDBJ databases">
        <authorList>
            <person name="Fulton L."/>
            <person name="Clifton S."/>
            <person name="Fulton B."/>
            <person name="Xu J."/>
            <person name="Minx P."/>
            <person name="Pepin K.H."/>
            <person name="Johnson M."/>
            <person name="Thiruvilangam P."/>
            <person name="Bhonagiri V."/>
            <person name="Nash W.E."/>
            <person name="Mardis E.R."/>
            <person name="Wilson R.K."/>
        </authorList>
    </citation>
    <scope>NUCLEOTIDE SEQUENCE [LARGE SCALE GENOMIC DNA]</scope>
    <source>
        <strain evidence="2">DSM 17135 / JCM 12973 / M2</strain>
    </source>
</reference>
<dbReference type="EMBL" id="ABQC02000024">
    <property type="protein sequence ID" value="EDY94155.1"/>
    <property type="molecule type" value="Genomic_DNA"/>
</dbReference>
<dbReference type="HOGENOM" id="CLU_3304953_0_0_10"/>